<reference evidence="3" key="2">
    <citation type="journal article" date="2007" name="Science">
        <title>Draft genome sequence of the sexually transmitted pathogen Trichomonas vaginalis.</title>
        <authorList>
            <person name="Carlton J.M."/>
            <person name="Hirt R.P."/>
            <person name="Silva J.C."/>
            <person name="Delcher A.L."/>
            <person name="Schatz M."/>
            <person name="Zhao Q."/>
            <person name="Wortman J.R."/>
            <person name="Bidwell S.L."/>
            <person name="Alsmark U.C.M."/>
            <person name="Besteiro S."/>
            <person name="Sicheritz-Ponten T."/>
            <person name="Noel C.J."/>
            <person name="Dacks J.B."/>
            <person name="Foster P.G."/>
            <person name="Simillion C."/>
            <person name="Van de Peer Y."/>
            <person name="Miranda-Saavedra D."/>
            <person name="Barton G.J."/>
            <person name="Westrop G.D."/>
            <person name="Mueller S."/>
            <person name="Dessi D."/>
            <person name="Fiori P.L."/>
            <person name="Ren Q."/>
            <person name="Paulsen I."/>
            <person name="Zhang H."/>
            <person name="Bastida-Corcuera F.D."/>
            <person name="Simoes-Barbosa A."/>
            <person name="Brown M.T."/>
            <person name="Hayes R.D."/>
            <person name="Mukherjee M."/>
            <person name="Okumura C.Y."/>
            <person name="Schneider R."/>
            <person name="Smith A.J."/>
            <person name="Vanacova S."/>
            <person name="Villalvazo M."/>
            <person name="Haas B.J."/>
            <person name="Pertea M."/>
            <person name="Feldblyum T.V."/>
            <person name="Utterback T.R."/>
            <person name="Shu C.L."/>
            <person name="Osoegawa K."/>
            <person name="de Jong P.J."/>
            <person name="Hrdy I."/>
            <person name="Horvathova L."/>
            <person name="Zubacova Z."/>
            <person name="Dolezal P."/>
            <person name="Malik S.B."/>
            <person name="Logsdon J.M. Jr."/>
            <person name="Henze K."/>
            <person name="Gupta A."/>
            <person name="Wang C.C."/>
            <person name="Dunne R.L."/>
            <person name="Upcroft J.A."/>
            <person name="Upcroft P."/>
            <person name="White O."/>
            <person name="Salzberg S.L."/>
            <person name="Tang P."/>
            <person name="Chiu C.-H."/>
            <person name="Lee Y.-S."/>
            <person name="Embley T.M."/>
            <person name="Coombs G.H."/>
            <person name="Mottram J.C."/>
            <person name="Tachezy J."/>
            <person name="Fraser-Liggett C.M."/>
            <person name="Johnson P.J."/>
        </authorList>
    </citation>
    <scope>NUCLEOTIDE SEQUENCE [LARGE SCALE GENOMIC DNA]</scope>
    <source>
        <strain evidence="3">G3</strain>
    </source>
</reference>
<reference evidence="3" key="1">
    <citation type="submission" date="2006-10" db="EMBL/GenBank/DDBJ databases">
        <authorList>
            <person name="Amadeo P."/>
            <person name="Zhao Q."/>
            <person name="Wortman J."/>
            <person name="Fraser-Liggett C."/>
            <person name="Carlton J."/>
        </authorList>
    </citation>
    <scope>NUCLEOTIDE SEQUENCE</scope>
    <source>
        <strain evidence="3">G3</strain>
    </source>
</reference>
<keyword evidence="4" id="KW-1185">Reference proteome</keyword>
<dbReference type="InterPro" id="IPR017884">
    <property type="entry name" value="SANT_dom"/>
</dbReference>
<dbReference type="AlphaFoldDB" id="A2FSG2"/>
<evidence type="ECO:0000313" key="3">
    <source>
        <dbReference type="EMBL" id="EAX92159.1"/>
    </source>
</evidence>
<organism evidence="3 4">
    <name type="scientific">Trichomonas vaginalis (strain ATCC PRA-98 / G3)</name>
    <dbReference type="NCBI Taxonomy" id="412133"/>
    <lineage>
        <taxon>Eukaryota</taxon>
        <taxon>Metamonada</taxon>
        <taxon>Parabasalia</taxon>
        <taxon>Trichomonadida</taxon>
        <taxon>Trichomonadidae</taxon>
        <taxon>Trichomonas</taxon>
    </lineage>
</organism>
<dbReference type="KEGG" id="tva:4749868"/>
<dbReference type="CDD" id="cd00167">
    <property type="entry name" value="SANT"/>
    <property type="match status" value="1"/>
</dbReference>
<dbReference type="VEuPathDB" id="TrichDB:TVAG_383320"/>
<feature type="compositionally biased region" description="Pro residues" evidence="1">
    <location>
        <begin position="72"/>
        <end position="96"/>
    </location>
</feature>
<dbReference type="GO" id="GO:0005654">
    <property type="term" value="C:nucleoplasm"/>
    <property type="evidence" value="ECO:0007669"/>
    <property type="project" value="UniProtKB-ARBA"/>
</dbReference>
<keyword evidence="3" id="KW-0238">DNA-binding</keyword>
<dbReference type="GO" id="GO:0003677">
    <property type="term" value="F:DNA binding"/>
    <property type="evidence" value="ECO:0007669"/>
    <property type="project" value="UniProtKB-KW"/>
</dbReference>
<evidence type="ECO:0000313" key="4">
    <source>
        <dbReference type="Proteomes" id="UP000001542"/>
    </source>
</evidence>
<protein>
    <submittedName>
        <fullName evidence="3">Myb-like DNA-binding domain containing protein</fullName>
    </submittedName>
</protein>
<dbReference type="Gene3D" id="1.10.10.60">
    <property type="entry name" value="Homeodomain-like"/>
    <property type="match status" value="1"/>
</dbReference>
<feature type="region of interest" description="Disordered" evidence="1">
    <location>
        <begin position="56"/>
        <end position="100"/>
    </location>
</feature>
<dbReference type="InParanoid" id="A2FSG2"/>
<accession>A2FSG2</accession>
<dbReference type="SUPFAM" id="SSF46689">
    <property type="entry name" value="Homeodomain-like"/>
    <property type="match status" value="1"/>
</dbReference>
<dbReference type="PANTHER" id="PTHR13992">
    <property type="entry name" value="NUCLEAR RECEPTOR CO-REPRESSOR RELATED NCOR"/>
    <property type="match status" value="1"/>
</dbReference>
<dbReference type="STRING" id="5722.A2FSG2"/>
<evidence type="ECO:0000259" key="2">
    <source>
        <dbReference type="PROSITE" id="PS51293"/>
    </source>
</evidence>
<dbReference type="VEuPathDB" id="TrichDB:TVAGG3_0006530"/>
<dbReference type="Pfam" id="PF00249">
    <property type="entry name" value="Myb_DNA-binding"/>
    <property type="match status" value="1"/>
</dbReference>
<dbReference type="RefSeq" id="XP_001305089.1">
    <property type="nucleotide sequence ID" value="XM_001305088.1"/>
</dbReference>
<gene>
    <name evidence="3" type="ORF">TVAG_383320</name>
</gene>
<sequence>MKSTSPKGDEDPQKPHEVHKAHPPNEKIKSETTKRGQDKISLNFSSLQTSIRIPIPKQYSGKHHPPVVETIQPPPPPPPQPPIIPPPVQPIQPPPVQQVEVKPKVENTPEDIFNVETFVPSKIEVRIPKVTEKNRAVLTKLNTPRSDVPPLESPKFLEKAQHLDINTVTNNTAAKPPPPPNPVSNLQMLLQTASKAAKPAPKVQKKVLLKQFPPQNQPIFPPINTEPPKEVSFPQFLMNTQNSLLNTNPAAIAAAAAARTIQAQKIIFPFQIPPKTEPEQKIPPPTPVCAAPNPGLPPASEIRALIDGIDGEIAILKQNMQVNIHELEISFLSASKTSEIKTETNVQNYHGFLIPHNPIEFFKKANSEKIAKSHAKYKLPVERRKYLHITQLPKYCEEMKSEETNINPMLRVIMQEKALLRHRKIQLAWEYKQRSIPWNEFNTNLSIYTHESHESIDLWPPEFAVNKLKTTDKSILLPLCAPDQPMLLSDADKEAELYFDENNFVENPEAEHKQYKNRISWTESEIRIFLEKYAQHPRQFKKIAAALPLKSVKDVIEFYYIQRIKMNLKDLEKIGHTRGRRKALFIEHPL</sequence>
<dbReference type="SMR" id="A2FSG2"/>
<dbReference type="PANTHER" id="PTHR13992:SF39">
    <property type="entry name" value="SMRTER, ISOFORM G"/>
    <property type="match status" value="1"/>
</dbReference>
<proteinExistence type="predicted"/>
<evidence type="ECO:0000256" key="1">
    <source>
        <dbReference type="SAM" id="MobiDB-lite"/>
    </source>
</evidence>
<dbReference type="InterPro" id="IPR051571">
    <property type="entry name" value="N-CoR_corepressor"/>
</dbReference>
<feature type="region of interest" description="Disordered" evidence="1">
    <location>
        <begin position="1"/>
        <end position="42"/>
    </location>
</feature>
<dbReference type="OrthoDB" id="10258692at2759"/>
<dbReference type="SMART" id="SM00717">
    <property type="entry name" value="SANT"/>
    <property type="match status" value="1"/>
</dbReference>
<dbReference type="InterPro" id="IPR001005">
    <property type="entry name" value="SANT/Myb"/>
</dbReference>
<dbReference type="Proteomes" id="UP000001542">
    <property type="component" value="Unassembled WGS sequence"/>
</dbReference>
<feature type="compositionally biased region" description="Basic and acidic residues" evidence="1">
    <location>
        <begin position="7"/>
        <end position="38"/>
    </location>
</feature>
<dbReference type="PROSITE" id="PS51293">
    <property type="entry name" value="SANT"/>
    <property type="match status" value="1"/>
</dbReference>
<dbReference type="EMBL" id="DS113985">
    <property type="protein sequence ID" value="EAX92159.1"/>
    <property type="molecule type" value="Genomic_DNA"/>
</dbReference>
<dbReference type="InterPro" id="IPR009057">
    <property type="entry name" value="Homeodomain-like_sf"/>
</dbReference>
<name>A2FSG2_TRIV3</name>
<dbReference type="eggNOG" id="KOG1878">
    <property type="taxonomic scope" value="Eukaryota"/>
</dbReference>
<dbReference type="GO" id="GO:0032991">
    <property type="term" value="C:protein-containing complex"/>
    <property type="evidence" value="ECO:0007669"/>
    <property type="project" value="UniProtKB-ARBA"/>
</dbReference>
<feature type="domain" description="SANT" evidence="2">
    <location>
        <begin position="521"/>
        <end position="567"/>
    </location>
</feature>